<protein>
    <submittedName>
        <fullName evidence="1">32069_t:CDS:1</fullName>
    </submittedName>
</protein>
<dbReference type="Proteomes" id="UP000789901">
    <property type="component" value="Unassembled WGS sequence"/>
</dbReference>
<accession>A0ABN7XMG0</accession>
<proteinExistence type="predicted"/>
<feature type="non-terminal residue" evidence="1">
    <location>
        <position position="42"/>
    </location>
</feature>
<dbReference type="EMBL" id="CAJVQB010150488">
    <property type="protein sequence ID" value="CAG8855553.1"/>
    <property type="molecule type" value="Genomic_DNA"/>
</dbReference>
<evidence type="ECO:0000313" key="1">
    <source>
        <dbReference type="EMBL" id="CAG8855553.1"/>
    </source>
</evidence>
<feature type="non-terminal residue" evidence="1">
    <location>
        <position position="1"/>
    </location>
</feature>
<organism evidence="1 2">
    <name type="scientific">Gigaspora margarita</name>
    <dbReference type="NCBI Taxonomy" id="4874"/>
    <lineage>
        <taxon>Eukaryota</taxon>
        <taxon>Fungi</taxon>
        <taxon>Fungi incertae sedis</taxon>
        <taxon>Mucoromycota</taxon>
        <taxon>Glomeromycotina</taxon>
        <taxon>Glomeromycetes</taxon>
        <taxon>Diversisporales</taxon>
        <taxon>Gigasporaceae</taxon>
        <taxon>Gigaspora</taxon>
    </lineage>
</organism>
<comment type="caution">
    <text evidence="1">The sequence shown here is derived from an EMBL/GenBank/DDBJ whole genome shotgun (WGS) entry which is preliminary data.</text>
</comment>
<sequence>VRHHANVVKAPCKRRQGTMQMSSRHYANIVKTPHKRHQRISS</sequence>
<reference evidence="1 2" key="1">
    <citation type="submission" date="2021-06" db="EMBL/GenBank/DDBJ databases">
        <authorList>
            <person name="Kallberg Y."/>
            <person name="Tangrot J."/>
            <person name="Rosling A."/>
        </authorList>
    </citation>
    <scope>NUCLEOTIDE SEQUENCE [LARGE SCALE GENOMIC DNA]</scope>
    <source>
        <strain evidence="1 2">120-4 pot B 10/14</strain>
    </source>
</reference>
<evidence type="ECO:0000313" key="2">
    <source>
        <dbReference type="Proteomes" id="UP000789901"/>
    </source>
</evidence>
<name>A0ABN7XMG0_GIGMA</name>
<gene>
    <name evidence="1" type="ORF">GMARGA_LOCUS44374</name>
</gene>
<keyword evidence="2" id="KW-1185">Reference proteome</keyword>